<protein>
    <submittedName>
        <fullName evidence="1">Uncharacterized protein</fullName>
    </submittedName>
</protein>
<evidence type="ECO:0000313" key="1">
    <source>
        <dbReference type="EMBL" id="GHF01151.1"/>
    </source>
</evidence>
<name>A0ABQ3J280_9PSEU</name>
<dbReference type="RefSeq" id="WP_191245891.1">
    <property type="nucleotide sequence ID" value="NZ_BNAU01000004.1"/>
</dbReference>
<gene>
    <name evidence="1" type="ORF">GCM10017786_37660</name>
</gene>
<keyword evidence="2" id="KW-1185">Reference proteome</keyword>
<dbReference type="Proteomes" id="UP000605897">
    <property type="component" value="Unassembled WGS sequence"/>
</dbReference>
<evidence type="ECO:0000313" key="2">
    <source>
        <dbReference type="Proteomes" id="UP000605897"/>
    </source>
</evidence>
<organism evidence="1 2">
    <name type="scientific">Amycolatopsis deserti</name>
    <dbReference type="NCBI Taxonomy" id="185696"/>
    <lineage>
        <taxon>Bacteria</taxon>
        <taxon>Bacillati</taxon>
        <taxon>Actinomycetota</taxon>
        <taxon>Actinomycetes</taxon>
        <taxon>Pseudonocardiales</taxon>
        <taxon>Pseudonocardiaceae</taxon>
        <taxon>Amycolatopsis</taxon>
    </lineage>
</organism>
<reference evidence="2" key="1">
    <citation type="journal article" date="2019" name="Int. J. Syst. Evol. Microbiol.">
        <title>The Global Catalogue of Microorganisms (GCM) 10K type strain sequencing project: providing services to taxonomists for standard genome sequencing and annotation.</title>
        <authorList>
            <consortium name="The Broad Institute Genomics Platform"/>
            <consortium name="The Broad Institute Genome Sequencing Center for Infectious Disease"/>
            <person name="Wu L."/>
            <person name="Ma J."/>
        </authorList>
    </citation>
    <scope>NUCLEOTIDE SEQUENCE [LARGE SCALE GENOMIC DNA]</scope>
    <source>
        <strain evidence="2">CGMCC 4.7677</strain>
    </source>
</reference>
<comment type="caution">
    <text evidence="1">The sequence shown here is derived from an EMBL/GenBank/DDBJ whole genome shotgun (WGS) entry which is preliminary data.</text>
</comment>
<accession>A0ABQ3J280</accession>
<proteinExistence type="predicted"/>
<sequence>MTTDPKIEAIARFFSPYAAGDLDGIRAVLKWTRCNLSGDQHQMDAFVWANYALAPIPARLADGTR</sequence>
<dbReference type="EMBL" id="BNAU01000004">
    <property type="protein sequence ID" value="GHF01151.1"/>
    <property type="molecule type" value="Genomic_DNA"/>
</dbReference>